<name>A0A4Y2GD68_ARAVE</name>
<dbReference type="AlphaFoldDB" id="A0A4Y2GD68"/>
<organism evidence="2 3">
    <name type="scientific">Araneus ventricosus</name>
    <name type="common">Orbweaver spider</name>
    <name type="synonym">Epeira ventricosa</name>
    <dbReference type="NCBI Taxonomy" id="182803"/>
    <lineage>
        <taxon>Eukaryota</taxon>
        <taxon>Metazoa</taxon>
        <taxon>Ecdysozoa</taxon>
        <taxon>Arthropoda</taxon>
        <taxon>Chelicerata</taxon>
        <taxon>Arachnida</taxon>
        <taxon>Araneae</taxon>
        <taxon>Araneomorphae</taxon>
        <taxon>Entelegynae</taxon>
        <taxon>Araneoidea</taxon>
        <taxon>Araneidae</taxon>
        <taxon>Araneus</taxon>
    </lineage>
</organism>
<reference evidence="2 3" key="1">
    <citation type="journal article" date="2019" name="Sci. Rep.">
        <title>Orb-weaving spider Araneus ventricosus genome elucidates the spidroin gene catalogue.</title>
        <authorList>
            <person name="Kono N."/>
            <person name="Nakamura H."/>
            <person name="Ohtoshi R."/>
            <person name="Moran D.A.P."/>
            <person name="Shinohara A."/>
            <person name="Yoshida Y."/>
            <person name="Fujiwara M."/>
            <person name="Mori M."/>
            <person name="Tomita M."/>
            <person name="Arakawa K."/>
        </authorList>
    </citation>
    <scope>NUCLEOTIDE SEQUENCE [LARGE SCALE GENOMIC DNA]</scope>
</reference>
<comment type="caution">
    <text evidence="2">The sequence shown here is derived from an EMBL/GenBank/DDBJ whole genome shotgun (WGS) entry which is preliminary data.</text>
</comment>
<evidence type="ECO:0000313" key="3">
    <source>
        <dbReference type="Proteomes" id="UP000499080"/>
    </source>
</evidence>
<keyword evidence="3" id="KW-1185">Reference proteome</keyword>
<feature type="compositionally biased region" description="Basic residues" evidence="1">
    <location>
        <begin position="49"/>
        <end position="78"/>
    </location>
</feature>
<dbReference type="Proteomes" id="UP000499080">
    <property type="component" value="Unassembled WGS sequence"/>
</dbReference>
<gene>
    <name evidence="2" type="ORF">AVEN_130218_1</name>
</gene>
<feature type="compositionally biased region" description="Basic and acidic residues" evidence="1">
    <location>
        <begin position="33"/>
        <end position="48"/>
    </location>
</feature>
<sequence length="78" mass="8966">MTNPSALFYELVVIPDCLLPFLQLTGTPVKNEPLIKKGDKGKEGFFKEGRHHTRLSPKKLKKEPKKLKKEPKKLKKEP</sequence>
<protein>
    <submittedName>
        <fullName evidence="2">Uncharacterized protein</fullName>
    </submittedName>
</protein>
<feature type="region of interest" description="Disordered" evidence="1">
    <location>
        <begin position="33"/>
        <end position="78"/>
    </location>
</feature>
<proteinExistence type="predicted"/>
<accession>A0A4Y2GD68</accession>
<evidence type="ECO:0000256" key="1">
    <source>
        <dbReference type="SAM" id="MobiDB-lite"/>
    </source>
</evidence>
<evidence type="ECO:0000313" key="2">
    <source>
        <dbReference type="EMBL" id="GBM51543.1"/>
    </source>
</evidence>
<dbReference type="EMBL" id="BGPR01001341">
    <property type="protein sequence ID" value="GBM51543.1"/>
    <property type="molecule type" value="Genomic_DNA"/>
</dbReference>
<feature type="non-terminal residue" evidence="2">
    <location>
        <position position="78"/>
    </location>
</feature>